<evidence type="ECO:0000313" key="3">
    <source>
        <dbReference type="Proteomes" id="UP000050741"/>
    </source>
</evidence>
<dbReference type="AlphaFoldDB" id="A0A183CE38"/>
<sequence>MHCPLFLAAVLIFSICPIVSGEPVLSLGQLTLQNSDDKSQTLSTIALTKCQSDYLSALIHRCMIRGAPTMPEGRICFTDEVQLEDAYKLVGYISEMCCLLRCQAKTLERLCCRHAQQGRCRKANCLPIRDQKVLWRLAAPLEHGADDEH</sequence>
<evidence type="ECO:0000256" key="2">
    <source>
        <dbReference type="SAM" id="SignalP"/>
    </source>
</evidence>
<dbReference type="SUPFAM" id="SSF56994">
    <property type="entry name" value="Insulin-like"/>
    <property type="match status" value="1"/>
</dbReference>
<evidence type="ECO:0000313" key="4">
    <source>
        <dbReference type="WBParaSite" id="GPLIN_001114200"/>
    </source>
</evidence>
<name>A0A183CE38_GLOPA</name>
<dbReference type="WBParaSite" id="GPLIN_001114200">
    <property type="protein sequence ID" value="GPLIN_001114200"/>
    <property type="gene ID" value="GPLIN_001114200"/>
</dbReference>
<dbReference type="Proteomes" id="UP000050741">
    <property type="component" value="Unassembled WGS sequence"/>
</dbReference>
<evidence type="ECO:0000256" key="1">
    <source>
        <dbReference type="ARBA" id="ARBA00022729"/>
    </source>
</evidence>
<reference evidence="3" key="1">
    <citation type="submission" date="2014-05" db="EMBL/GenBank/DDBJ databases">
        <title>The genome and life-stage specific transcriptomes of Globodera pallida elucidate key aspects of plant parasitism by a cyst nematode.</title>
        <authorList>
            <person name="Cotton J.A."/>
            <person name="Lilley C.J."/>
            <person name="Jones L.M."/>
            <person name="Kikuchi T."/>
            <person name="Reid A.J."/>
            <person name="Thorpe P."/>
            <person name="Tsai I.J."/>
            <person name="Beasley H."/>
            <person name="Blok V."/>
            <person name="Cock P.J.A."/>
            <person name="Van den Akker S.E."/>
            <person name="Holroyd N."/>
            <person name="Hunt M."/>
            <person name="Mantelin S."/>
            <person name="Naghra H."/>
            <person name="Pain A."/>
            <person name="Palomares-Rius J.E."/>
            <person name="Zarowiecki M."/>
            <person name="Berriman M."/>
            <person name="Jones J.T."/>
            <person name="Urwin P.E."/>
        </authorList>
    </citation>
    <scope>NUCLEOTIDE SEQUENCE [LARGE SCALE GENOMIC DNA]</scope>
    <source>
        <strain evidence="3">Lindley</strain>
    </source>
</reference>
<accession>A0A183CE38</accession>
<dbReference type="InterPro" id="IPR036438">
    <property type="entry name" value="Insulin-like_sf"/>
</dbReference>
<keyword evidence="3" id="KW-1185">Reference proteome</keyword>
<organism evidence="3 4">
    <name type="scientific">Globodera pallida</name>
    <name type="common">Potato cyst nematode worm</name>
    <name type="synonym">Heterodera pallida</name>
    <dbReference type="NCBI Taxonomy" id="36090"/>
    <lineage>
        <taxon>Eukaryota</taxon>
        <taxon>Metazoa</taxon>
        <taxon>Ecdysozoa</taxon>
        <taxon>Nematoda</taxon>
        <taxon>Chromadorea</taxon>
        <taxon>Rhabditida</taxon>
        <taxon>Tylenchina</taxon>
        <taxon>Tylenchomorpha</taxon>
        <taxon>Tylenchoidea</taxon>
        <taxon>Heteroderidae</taxon>
        <taxon>Heteroderinae</taxon>
        <taxon>Globodera</taxon>
    </lineage>
</organism>
<feature type="signal peptide" evidence="2">
    <location>
        <begin position="1"/>
        <end position="21"/>
    </location>
</feature>
<proteinExistence type="predicted"/>
<protein>
    <submittedName>
        <fullName evidence="4">Secreted protein</fullName>
    </submittedName>
</protein>
<reference evidence="4" key="2">
    <citation type="submission" date="2016-06" db="UniProtKB">
        <authorList>
            <consortium name="WormBaseParasite"/>
        </authorList>
    </citation>
    <scope>IDENTIFICATION</scope>
</reference>
<keyword evidence="1 2" id="KW-0732">Signal</keyword>
<feature type="chain" id="PRO_5008147460" evidence="2">
    <location>
        <begin position="22"/>
        <end position="149"/>
    </location>
</feature>